<keyword evidence="2" id="KW-0732">Signal</keyword>
<accession>A0A380RW77</accession>
<proteinExistence type="predicted"/>
<protein>
    <recommendedName>
        <fullName evidence="5">Lipoprotein</fullName>
    </recommendedName>
</protein>
<name>A0A380RW77_FIBSU</name>
<sequence>MKIEKKKVVKNSKLSRFTKSAVAAALGIAASFGTTACDDSVSATGGDHPKQPPETEPTCGQAACGEQYSSSSYTDISSSGEHLSSEAIEALSSAKQPLSSSSTAFPPPESGSPMMMSSESHSSSSVEKPSSSSYEPPPEAGILPPYEESSSSETPSSSSEEKSSSSEADIDIKIIDPAPIDTNYNPRIHLCPDGTGSCLIYSMVTTFEQSDIQV</sequence>
<reference evidence="3 4" key="1">
    <citation type="submission" date="2017-08" db="EMBL/GenBank/DDBJ databases">
        <authorList>
            <person name="de Groot N.N."/>
        </authorList>
    </citation>
    <scope>NUCLEOTIDE SEQUENCE [LARGE SCALE GENOMIC DNA]</scope>
    <source>
        <strain evidence="3 4">HM2</strain>
    </source>
</reference>
<feature type="compositionally biased region" description="Low complexity" evidence="1">
    <location>
        <begin position="111"/>
        <end position="134"/>
    </location>
</feature>
<dbReference type="EMBL" id="UHJL01000001">
    <property type="protein sequence ID" value="SUQ19132.1"/>
    <property type="molecule type" value="Genomic_DNA"/>
</dbReference>
<evidence type="ECO:0000313" key="3">
    <source>
        <dbReference type="EMBL" id="SUQ19132.1"/>
    </source>
</evidence>
<gene>
    <name evidence="3" type="ORF">SAMN05661053_0359</name>
</gene>
<organism evidence="3 4">
    <name type="scientific">Fibrobacter succinogenes</name>
    <name type="common">Bacteroides succinogenes</name>
    <dbReference type="NCBI Taxonomy" id="833"/>
    <lineage>
        <taxon>Bacteria</taxon>
        <taxon>Pseudomonadati</taxon>
        <taxon>Fibrobacterota</taxon>
        <taxon>Fibrobacteria</taxon>
        <taxon>Fibrobacterales</taxon>
        <taxon>Fibrobacteraceae</taxon>
        <taxon>Fibrobacter</taxon>
    </lineage>
</organism>
<dbReference type="Proteomes" id="UP000255423">
    <property type="component" value="Unassembled WGS sequence"/>
</dbReference>
<feature type="chain" id="PRO_5016690160" description="Lipoprotein" evidence="2">
    <location>
        <begin position="37"/>
        <end position="214"/>
    </location>
</feature>
<evidence type="ECO:0000256" key="1">
    <source>
        <dbReference type="SAM" id="MobiDB-lite"/>
    </source>
</evidence>
<feature type="compositionally biased region" description="Basic and acidic residues" evidence="1">
    <location>
        <begin position="159"/>
        <end position="173"/>
    </location>
</feature>
<evidence type="ECO:0008006" key="5">
    <source>
        <dbReference type="Google" id="ProtNLM"/>
    </source>
</evidence>
<feature type="signal peptide" evidence="2">
    <location>
        <begin position="1"/>
        <end position="36"/>
    </location>
</feature>
<dbReference type="RefSeq" id="WP_109571873.1">
    <property type="nucleotide sequence ID" value="NZ_UHJL01000001.1"/>
</dbReference>
<feature type="region of interest" description="Disordered" evidence="1">
    <location>
        <begin position="38"/>
        <end position="173"/>
    </location>
</feature>
<feature type="compositionally biased region" description="Low complexity" evidence="1">
    <location>
        <begin position="69"/>
        <end position="102"/>
    </location>
</feature>
<feature type="compositionally biased region" description="Low complexity" evidence="1">
    <location>
        <begin position="147"/>
        <end position="158"/>
    </location>
</feature>
<evidence type="ECO:0000256" key="2">
    <source>
        <dbReference type="SAM" id="SignalP"/>
    </source>
</evidence>
<dbReference type="AlphaFoldDB" id="A0A380RW77"/>
<evidence type="ECO:0000313" key="4">
    <source>
        <dbReference type="Proteomes" id="UP000255423"/>
    </source>
</evidence>